<dbReference type="PANTHER" id="PTHR39159:SF1">
    <property type="entry name" value="UPF0374 PROTEIN YGAC"/>
    <property type="match status" value="1"/>
</dbReference>
<dbReference type="PATRIC" id="fig|700597.3.peg.3459"/>
<protein>
    <recommendedName>
        <fullName evidence="2">DUF402 domain-containing protein</fullName>
    </recommendedName>
</protein>
<dbReference type="AlphaFoldDB" id="G2GDF1"/>
<dbReference type="Proteomes" id="UP000004217">
    <property type="component" value="Unassembled WGS sequence"/>
</dbReference>
<dbReference type="InterPro" id="IPR050212">
    <property type="entry name" value="Ntdp-like"/>
</dbReference>
<evidence type="ECO:0000313" key="3">
    <source>
        <dbReference type="EMBL" id="EGX58483.1"/>
    </source>
</evidence>
<keyword evidence="1" id="KW-0378">Hydrolase</keyword>
<dbReference type="RefSeq" id="WP_007496760.1">
    <property type="nucleotide sequence ID" value="NZ_AGBF01000054.1"/>
</dbReference>
<sequence length="216" mass="24418">MEPFGVGQTVQRRDVFRGRVWSTQALRVIEDAPTALITCAWPGTHVRVPETYARVRRGDPSASREEAVRQLAAGTWTLSAGEWQETVLLLWKAPGAYFSVNAFYSGDADHRLLTWYVNFERPNVRQPGGFDTFDLLVDLLIDADLTGWRWKDEDEYAHGRRLGIIDDAEHAHVDAARQQVLALLADRAGPFAEAERWSAWRRDPAWPTPSLPAPQP</sequence>
<dbReference type="Pfam" id="PF04167">
    <property type="entry name" value="DUF402"/>
    <property type="match status" value="1"/>
</dbReference>
<gene>
    <name evidence="3" type="ORF">SZN_17642</name>
</gene>
<organism evidence="3 4">
    <name type="scientific">Streptomyces zinciresistens K42</name>
    <dbReference type="NCBI Taxonomy" id="700597"/>
    <lineage>
        <taxon>Bacteria</taxon>
        <taxon>Bacillati</taxon>
        <taxon>Actinomycetota</taxon>
        <taxon>Actinomycetes</taxon>
        <taxon>Kitasatosporales</taxon>
        <taxon>Streptomycetaceae</taxon>
        <taxon>Streptomyces</taxon>
    </lineage>
</organism>
<dbReference type="Gene3D" id="2.40.380.10">
    <property type="entry name" value="FomD-like"/>
    <property type="match status" value="1"/>
</dbReference>
<name>G2GDF1_9ACTN</name>
<dbReference type="EMBL" id="AGBF01000054">
    <property type="protein sequence ID" value="EGX58483.1"/>
    <property type="molecule type" value="Genomic_DNA"/>
</dbReference>
<evidence type="ECO:0000256" key="1">
    <source>
        <dbReference type="ARBA" id="ARBA00022801"/>
    </source>
</evidence>
<evidence type="ECO:0000313" key="4">
    <source>
        <dbReference type="Proteomes" id="UP000004217"/>
    </source>
</evidence>
<dbReference type="InterPro" id="IPR007295">
    <property type="entry name" value="DUF402"/>
</dbReference>
<dbReference type="PANTHER" id="PTHR39159">
    <property type="match status" value="1"/>
</dbReference>
<keyword evidence="4" id="KW-1185">Reference proteome</keyword>
<proteinExistence type="predicted"/>
<evidence type="ECO:0000259" key="2">
    <source>
        <dbReference type="Pfam" id="PF04167"/>
    </source>
</evidence>
<dbReference type="InterPro" id="IPR035930">
    <property type="entry name" value="FomD-like_sf"/>
</dbReference>
<accession>G2GDF1</accession>
<reference evidence="3 4" key="1">
    <citation type="submission" date="2011-08" db="EMBL/GenBank/DDBJ databases">
        <authorList>
            <person name="Lin Y."/>
            <person name="Hao X."/>
            <person name="Johnstone L."/>
            <person name="Miller S.J."/>
            <person name="Wei G."/>
            <person name="Rensing C."/>
        </authorList>
    </citation>
    <scope>NUCLEOTIDE SEQUENCE [LARGE SCALE GENOMIC DNA]</scope>
    <source>
        <strain evidence="3 4">K42</strain>
    </source>
</reference>
<dbReference type="SUPFAM" id="SSF159234">
    <property type="entry name" value="FomD-like"/>
    <property type="match status" value="1"/>
</dbReference>
<feature type="domain" description="DUF402" evidence="2">
    <location>
        <begin position="71"/>
        <end position="187"/>
    </location>
</feature>
<comment type="caution">
    <text evidence="3">The sequence shown here is derived from an EMBL/GenBank/DDBJ whole genome shotgun (WGS) entry which is preliminary data.</text>
</comment>
<dbReference type="GO" id="GO:0016787">
    <property type="term" value="F:hydrolase activity"/>
    <property type="evidence" value="ECO:0007669"/>
    <property type="project" value="UniProtKB-KW"/>
</dbReference>